<evidence type="ECO:0000313" key="15">
    <source>
        <dbReference type="EMBL" id="RZB99456.1"/>
    </source>
</evidence>
<reference evidence="15 16" key="2">
    <citation type="submission" date="2018-09" db="EMBL/GenBank/DDBJ databases">
        <title>A high-quality reference genome of wild soybean provides a powerful tool to mine soybean genomes.</title>
        <authorList>
            <person name="Xie M."/>
            <person name="Chung C.Y.L."/>
            <person name="Li M.-W."/>
            <person name="Wong F.-L."/>
            <person name="Chan T.-F."/>
            <person name="Lam H.-M."/>
        </authorList>
    </citation>
    <scope>NUCLEOTIDE SEQUENCE [LARGE SCALE GENOMIC DNA]</scope>
    <source>
        <strain evidence="16">cv. W05</strain>
        <tissue evidence="15">Hypocotyl of etiolated seedlings</tissue>
    </source>
</reference>
<keyword evidence="11" id="KW-0175">Coiled coil</keyword>
<protein>
    <recommendedName>
        <fullName evidence="10">Homeobox-leucine zipper protein</fullName>
    </recommendedName>
    <alternativeName>
        <fullName evidence="10">HD-ZIP protein</fullName>
    </alternativeName>
    <alternativeName>
        <fullName evidence="10">Homeodomain transcription factor</fullName>
    </alternativeName>
</protein>
<dbReference type="FunFam" id="1.10.10.60:FF:000144">
    <property type="entry name" value="homeobox-leucine zipper protein ATHB-6-like"/>
    <property type="match status" value="1"/>
</dbReference>
<comment type="similarity">
    <text evidence="7 10">Belongs to the HD-ZIP homeobox family. Class I subfamily.</text>
</comment>
<evidence type="ECO:0000259" key="13">
    <source>
        <dbReference type="PROSITE" id="PS50071"/>
    </source>
</evidence>
<keyword evidence="3 8" id="KW-0238">DNA-binding</keyword>
<dbReference type="InterPro" id="IPR045224">
    <property type="entry name" value="HDZip_class_I_plant"/>
</dbReference>
<dbReference type="InterPro" id="IPR000047">
    <property type="entry name" value="HTH_motif"/>
</dbReference>
<organism evidence="14">
    <name type="scientific">Glycine soja</name>
    <name type="common">Wild soybean</name>
    <dbReference type="NCBI Taxonomy" id="3848"/>
    <lineage>
        <taxon>Eukaryota</taxon>
        <taxon>Viridiplantae</taxon>
        <taxon>Streptophyta</taxon>
        <taxon>Embryophyta</taxon>
        <taxon>Tracheophyta</taxon>
        <taxon>Spermatophyta</taxon>
        <taxon>Magnoliopsida</taxon>
        <taxon>eudicotyledons</taxon>
        <taxon>Gunneridae</taxon>
        <taxon>Pentapetalae</taxon>
        <taxon>rosids</taxon>
        <taxon>fabids</taxon>
        <taxon>Fabales</taxon>
        <taxon>Fabaceae</taxon>
        <taxon>Papilionoideae</taxon>
        <taxon>50 kb inversion clade</taxon>
        <taxon>NPAAA clade</taxon>
        <taxon>indigoferoid/millettioid clade</taxon>
        <taxon>Phaseoleae</taxon>
        <taxon>Glycine</taxon>
        <taxon>Glycine subgen. Soja</taxon>
    </lineage>
</organism>
<dbReference type="GO" id="GO:0045893">
    <property type="term" value="P:positive regulation of DNA-templated transcription"/>
    <property type="evidence" value="ECO:0007669"/>
    <property type="project" value="TreeGrafter"/>
</dbReference>
<keyword evidence="6 8" id="KW-0539">Nucleus</keyword>
<dbReference type="GO" id="GO:0000976">
    <property type="term" value="F:transcription cis-regulatory region binding"/>
    <property type="evidence" value="ECO:0007669"/>
    <property type="project" value="UniProtKB-ARBA"/>
</dbReference>
<evidence type="ECO:0000256" key="6">
    <source>
        <dbReference type="ARBA" id="ARBA00023242"/>
    </source>
</evidence>
<accession>A0A0B2PWH3</accession>
<dbReference type="PROSITE" id="PS00027">
    <property type="entry name" value="HOMEOBOX_1"/>
    <property type="match status" value="1"/>
</dbReference>
<comment type="subcellular location">
    <subcellularLocation>
        <location evidence="1 8 9">Nucleus</location>
    </subcellularLocation>
</comment>
<dbReference type="PRINTS" id="PR00031">
    <property type="entry name" value="HTHREPRESSR"/>
</dbReference>
<keyword evidence="4 8" id="KW-0371">Homeobox</keyword>
<keyword evidence="16" id="KW-1185">Reference proteome</keyword>
<dbReference type="PROSITE" id="PS50071">
    <property type="entry name" value="HOMEOBOX_2"/>
    <property type="match status" value="1"/>
</dbReference>
<sequence>MAGEKLHEGSSMTLLLQKERLTCSPELIRSFWVQNSESSFQGSKSLANVVNVTQRPFFQGLEKEENGEDEDFGVCLNQPGKKRRLTSKQVQFLESNFEVENKLEPERKVQLAKELGMQPRQVAIWFQNRRARFKTKQLEKDYGVLKASYDVLKRDYDNLLQESDKLKEEVNSLKTRLIPREQEEQNLDDTSCDAVNSQHKEQRDLITNTVSENGSKVPLPVMVTSKQEDANSAKSDVLDSDSPHFTDGNQFSLMEPADSSHAVEPDHSAFSQDEEDILSQNILTMPFLPKVEDVCYDEPHEDSCSFRFPVEDQTFCFWSY</sequence>
<dbReference type="SUPFAM" id="SSF46689">
    <property type="entry name" value="Homeodomain-like"/>
    <property type="match status" value="1"/>
</dbReference>
<dbReference type="SMART" id="SM00389">
    <property type="entry name" value="HOX"/>
    <property type="match status" value="1"/>
</dbReference>
<proteinExistence type="inferred from homology"/>
<evidence type="ECO:0000256" key="8">
    <source>
        <dbReference type="PROSITE-ProRule" id="PRU00108"/>
    </source>
</evidence>
<dbReference type="Pfam" id="PF02183">
    <property type="entry name" value="HALZ"/>
    <property type="match status" value="1"/>
</dbReference>
<dbReference type="Proteomes" id="UP000053555">
    <property type="component" value="Unassembled WGS sequence"/>
</dbReference>
<dbReference type="InterPro" id="IPR009057">
    <property type="entry name" value="Homeodomain-like_sf"/>
</dbReference>
<dbReference type="InterPro" id="IPR001356">
    <property type="entry name" value="HD"/>
</dbReference>
<dbReference type="PANTHER" id="PTHR24326:SF495">
    <property type="entry name" value="HOMEOBOX-LEUCINE ZIPPER PROTEIN"/>
    <property type="match status" value="1"/>
</dbReference>
<dbReference type="InterPro" id="IPR017970">
    <property type="entry name" value="Homeobox_CS"/>
</dbReference>
<evidence type="ECO:0000256" key="2">
    <source>
        <dbReference type="ARBA" id="ARBA00023015"/>
    </source>
</evidence>
<evidence type="ECO:0000256" key="10">
    <source>
        <dbReference type="RuleBase" id="RU369038"/>
    </source>
</evidence>
<comment type="function">
    <text evidence="10">Transcription factor.</text>
</comment>
<evidence type="ECO:0000256" key="7">
    <source>
        <dbReference type="ARBA" id="ARBA00025748"/>
    </source>
</evidence>
<keyword evidence="5 10" id="KW-0804">Transcription</keyword>
<evidence type="ECO:0000256" key="4">
    <source>
        <dbReference type="ARBA" id="ARBA00023155"/>
    </source>
</evidence>
<dbReference type="AlphaFoldDB" id="A0A0B2PWH3"/>
<feature type="domain" description="Homeobox" evidence="13">
    <location>
        <begin position="76"/>
        <end position="136"/>
    </location>
</feature>
<dbReference type="InterPro" id="IPR003106">
    <property type="entry name" value="Leu_zip_homeo"/>
</dbReference>
<dbReference type="EMBL" id="QZWG01000008">
    <property type="protein sequence ID" value="RZB99456.1"/>
    <property type="molecule type" value="Genomic_DNA"/>
</dbReference>
<feature type="DNA-binding region" description="Homeobox" evidence="8">
    <location>
        <begin position="78"/>
        <end position="137"/>
    </location>
</feature>
<evidence type="ECO:0000256" key="3">
    <source>
        <dbReference type="ARBA" id="ARBA00023125"/>
    </source>
</evidence>
<feature type="region of interest" description="Disordered" evidence="12">
    <location>
        <begin position="227"/>
        <end position="249"/>
    </location>
</feature>
<reference evidence="14" key="1">
    <citation type="submission" date="2014-07" db="EMBL/GenBank/DDBJ databases">
        <title>Identification of a novel salt tolerance gene in wild soybean by whole-genome sequencing.</title>
        <authorList>
            <person name="Lam H.-M."/>
            <person name="Qi X."/>
            <person name="Li M.-W."/>
            <person name="Liu X."/>
            <person name="Xie M."/>
            <person name="Ni M."/>
            <person name="Xu X."/>
        </authorList>
    </citation>
    <scope>NUCLEOTIDE SEQUENCE [LARGE SCALE GENOMIC DNA]</scope>
    <source>
        <tissue evidence="14">Root</tissue>
    </source>
</reference>
<dbReference type="Pfam" id="PF00046">
    <property type="entry name" value="Homeodomain"/>
    <property type="match status" value="1"/>
</dbReference>
<keyword evidence="2 10" id="KW-0805">Transcription regulation</keyword>
<gene>
    <name evidence="15" type="ORF">D0Y65_022060</name>
    <name evidence="14" type="ORF">glysoja_029581</name>
</gene>
<evidence type="ECO:0000256" key="9">
    <source>
        <dbReference type="RuleBase" id="RU000682"/>
    </source>
</evidence>
<dbReference type="GO" id="GO:0000981">
    <property type="term" value="F:DNA-binding transcription factor activity, RNA polymerase II-specific"/>
    <property type="evidence" value="ECO:0007669"/>
    <property type="project" value="UniProtKB-UniRule"/>
</dbReference>
<dbReference type="PANTHER" id="PTHR24326">
    <property type="entry name" value="HOMEOBOX-LEUCINE ZIPPER PROTEIN"/>
    <property type="match status" value="1"/>
</dbReference>
<evidence type="ECO:0000256" key="12">
    <source>
        <dbReference type="SAM" id="MobiDB-lite"/>
    </source>
</evidence>
<name>A0A0B2PWH3_GLYSO</name>
<evidence type="ECO:0000313" key="16">
    <source>
        <dbReference type="Proteomes" id="UP000289340"/>
    </source>
</evidence>
<dbReference type="GO" id="GO:0005634">
    <property type="term" value="C:nucleus"/>
    <property type="evidence" value="ECO:0007669"/>
    <property type="project" value="UniProtKB-SubCell"/>
</dbReference>
<dbReference type="Gene3D" id="1.10.10.60">
    <property type="entry name" value="Homeodomain-like"/>
    <property type="match status" value="1"/>
</dbReference>
<feature type="coiled-coil region" evidence="11">
    <location>
        <begin position="149"/>
        <end position="176"/>
    </location>
</feature>
<dbReference type="EMBL" id="KN662512">
    <property type="protein sequence ID" value="KHN13480.1"/>
    <property type="molecule type" value="Genomic_DNA"/>
</dbReference>
<evidence type="ECO:0000313" key="14">
    <source>
        <dbReference type="EMBL" id="KHN13480.1"/>
    </source>
</evidence>
<evidence type="ECO:0000256" key="1">
    <source>
        <dbReference type="ARBA" id="ARBA00004123"/>
    </source>
</evidence>
<dbReference type="CDD" id="cd00086">
    <property type="entry name" value="homeodomain"/>
    <property type="match status" value="1"/>
</dbReference>
<dbReference type="Proteomes" id="UP000289340">
    <property type="component" value="Chromosome 8"/>
</dbReference>
<evidence type="ECO:0000256" key="11">
    <source>
        <dbReference type="SAM" id="Coils"/>
    </source>
</evidence>
<evidence type="ECO:0000256" key="5">
    <source>
        <dbReference type="ARBA" id="ARBA00023163"/>
    </source>
</evidence>